<dbReference type="Proteomes" id="UP000054321">
    <property type="component" value="Unassembled WGS sequence"/>
</dbReference>
<dbReference type="HOGENOM" id="CLU_024885_0_0_1"/>
<evidence type="ECO:0000313" key="2">
    <source>
        <dbReference type="Proteomes" id="UP000054321"/>
    </source>
</evidence>
<dbReference type="STRING" id="913774.A0A0C3H2N4"/>
<dbReference type="InParanoid" id="A0A0C3H2N4"/>
<reference evidence="1 2" key="1">
    <citation type="submission" date="2014-04" db="EMBL/GenBank/DDBJ databases">
        <authorList>
            <consortium name="DOE Joint Genome Institute"/>
            <person name="Kuo A."/>
            <person name="Martino E."/>
            <person name="Perotto S."/>
            <person name="Kohler A."/>
            <person name="Nagy L.G."/>
            <person name="Floudas D."/>
            <person name="Copeland A."/>
            <person name="Barry K.W."/>
            <person name="Cichocki N."/>
            <person name="Veneault-Fourrey C."/>
            <person name="LaButti K."/>
            <person name="Lindquist E.A."/>
            <person name="Lipzen A."/>
            <person name="Lundell T."/>
            <person name="Morin E."/>
            <person name="Murat C."/>
            <person name="Sun H."/>
            <person name="Tunlid A."/>
            <person name="Henrissat B."/>
            <person name="Grigoriev I.V."/>
            <person name="Hibbett D.S."/>
            <person name="Martin F."/>
            <person name="Nordberg H.P."/>
            <person name="Cantor M.N."/>
            <person name="Hua S.X."/>
        </authorList>
    </citation>
    <scope>NUCLEOTIDE SEQUENCE [LARGE SCALE GENOMIC DNA]</scope>
    <source>
        <strain evidence="1 2">Zn</strain>
    </source>
</reference>
<name>A0A0C3H2N4_OIDMZ</name>
<keyword evidence="2" id="KW-1185">Reference proteome</keyword>
<gene>
    <name evidence="1" type="ORF">OIDMADRAFT_52278</name>
</gene>
<proteinExistence type="predicted"/>
<protein>
    <submittedName>
        <fullName evidence="1">Uncharacterized protein</fullName>
    </submittedName>
</protein>
<sequence length="696" mass="80309">MKTDSMTILDRRKIITYGLPQTTGSKTPNKSRQREAMDSISARSCHYRLFGDLVLEDPSSFLDKPRRSRLAELEPHLLQLEKKQERDTLKPVQFDYRARFTAFQKEEPALWNPPRSAEEFVRPSGELDSPIAHHLHNPSFNTNYLNGIETADETNACIWLVMKNGFENGKTLIFDHLARREKSEEVDGINAYSPEILKCHEDLVEDVRTHMLATVEVVWGAKVRKRMKKMYQLKGNRLESLRLWGRYEEVTLFLEWDLSTTVSSQAQQLKRIIIFVMHPQVFLHPWGKKHARIQDLKLNIAGKLARVEIMEDFYQKKPWTSKNDFIRLACRKEAMELERKASRAVEAASNYPKAQSLRQSDRCPQNIFSTTRLRKFLDAELSAAHNTNNFADADESGDFTDLPEKIQEWIAGQQHILFEGQVVSTFPELTPFYKRYCSSSDSNLPAADISPTDMILKLMKMQFKMLNILTRGKSSIVDEWSFYGFGRSSVMKVKCNSCQASLVDDENARWSIVDPAIYITRRATKHTCEPGSRFQAVPQDKNINFIQENQNQLKNPRRQKPEVEWERLLRKDEENVGLSTKVESWCIECKDKTTTSKLSGGGSVFVDEKPRWTVGVPAKYIERRLNCLTCHKGSNRFVPVDEKVGSITKADLVTFAKEFGDSLTDAELAVALQRRHPARRDKRIQMRPQKRIRLGI</sequence>
<accession>A0A0C3H2N4</accession>
<evidence type="ECO:0000313" key="1">
    <source>
        <dbReference type="EMBL" id="KIN02431.1"/>
    </source>
</evidence>
<dbReference type="EMBL" id="KN832874">
    <property type="protein sequence ID" value="KIN02431.1"/>
    <property type="molecule type" value="Genomic_DNA"/>
</dbReference>
<dbReference type="AlphaFoldDB" id="A0A0C3H2N4"/>
<reference evidence="2" key="2">
    <citation type="submission" date="2015-01" db="EMBL/GenBank/DDBJ databases">
        <title>Evolutionary Origins and Diversification of the Mycorrhizal Mutualists.</title>
        <authorList>
            <consortium name="DOE Joint Genome Institute"/>
            <consortium name="Mycorrhizal Genomics Consortium"/>
            <person name="Kohler A."/>
            <person name="Kuo A."/>
            <person name="Nagy L.G."/>
            <person name="Floudas D."/>
            <person name="Copeland A."/>
            <person name="Barry K.W."/>
            <person name="Cichocki N."/>
            <person name="Veneault-Fourrey C."/>
            <person name="LaButti K."/>
            <person name="Lindquist E.A."/>
            <person name="Lipzen A."/>
            <person name="Lundell T."/>
            <person name="Morin E."/>
            <person name="Murat C."/>
            <person name="Riley R."/>
            <person name="Ohm R."/>
            <person name="Sun H."/>
            <person name="Tunlid A."/>
            <person name="Henrissat B."/>
            <person name="Grigoriev I.V."/>
            <person name="Hibbett D.S."/>
            <person name="Martin F."/>
        </authorList>
    </citation>
    <scope>NUCLEOTIDE SEQUENCE [LARGE SCALE GENOMIC DNA]</scope>
    <source>
        <strain evidence="2">Zn</strain>
    </source>
</reference>
<dbReference type="OrthoDB" id="5209368at2759"/>
<organism evidence="1 2">
    <name type="scientific">Oidiodendron maius (strain Zn)</name>
    <dbReference type="NCBI Taxonomy" id="913774"/>
    <lineage>
        <taxon>Eukaryota</taxon>
        <taxon>Fungi</taxon>
        <taxon>Dikarya</taxon>
        <taxon>Ascomycota</taxon>
        <taxon>Pezizomycotina</taxon>
        <taxon>Leotiomycetes</taxon>
        <taxon>Leotiomycetes incertae sedis</taxon>
        <taxon>Myxotrichaceae</taxon>
        <taxon>Oidiodendron</taxon>
    </lineage>
</organism>